<keyword evidence="3" id="KW-0285">Flavoprotein</keyword>
<feature type="domain" description="FAD-binding PCMH-type" evidence="14">
    <location>
        <begin position="56"/>
        <end position="287"/>
    </location>
</feature>
<dbReference type="PROSITE" id="PS51387">
    <property type="entry name" value="FAD_PCMH"/>
    <property type="match status" value="1"/>
</dbReference>
<dbReference type="GO" id="GO:1903457">
    <property type="term" value="P:lactate catabolic process"/>
    <property type="evidence" value="ECO:0007669"/>
    <property type="project" value="TreeGrafter"/>
</dbReference>
<evidence type="ECO:0000256" key="4">
    <source>
        <dbReference type="ARBA" id="ARBA00022723"/>
    </source>
</evidence>
<keyword evidence="13" id="KW-0175">Coiled coil</keyword>
<evidence type="ECO:0000256" key="10">
    <source>
        <dbReference type="ARBA" id="ARBA00051291"/>
    </source>
</evidence>
<dbReference type="Gene3D" id="3.30.465.10">
    <property type="match status" value="1"/>
</dbReference>
<dbReference type="GO" id="GO:0004458">
    <property type="term" value="F:D-lactate dehydrogenase (cytochrome) activity"/>
    <property type="evidence" value="ECO:0007669"/>
    <property type="project" value="TreeGrafter"/>
</dbReference>
<evidence type="ECO:0000256" key="3">
    <source>
        <dbReference type="ARBA" id="ARBA00022630"/>
    </source>
</evidence>
<dbReference type="EC" id="1.1.99.39" evidence="9"/>
<dbReference type="Pfam" id="PF01565">
    <property type="entry name" value="FAD_binding_4"/>
    <property type="match status" value="1"/>
</dbReference>
<dbReference type="Pfam" id="PF13183">
    <property type="entry name" value="Fer4_8"/>
    <property type="match status" value="1"/>
</dbReference>
<dbReference type="Pfam" id="PF02913">
    <property type="entry name" value="FAD-oxidase_C"/>
    <property type="match status" value="1"/>
</dbReference>
<evidence type="ECO:0000256" key="12">
    <source>
        <dbReference type="ARBA" id="ARBA00067680"/>
    </source>
</evidence>
<organism evidence="15 16">
    <name type="scientific">Salinimonas sediminis</name>
    <dbReference type="NCBI Taxonomy" id="2303538"/>
    <lineage>
        <taxon>Bacteria</taxon>
        <taxon>Pseudomonadati</taxon>
        <taxon>Pseudomonadota</taxon>
        <taxon>Gammaproteobacteria</taxon>
        <taxon>Alteromonadales</taxon>
        <taxon>Alteromonadaceae</taxon>
        <taxon>Alteromonas/Salinimonas group</taxon>
        <taxon>Salinimonas</taxon>
    </lineage>
</organism>
<comment type="cofactor">
    <cofactor evidence="1">
        <name>FAD</name>
        <dbReference type="ChEBI" id="CHEBI:57692"/>
    </cofactor>
</comment>
<keyword evidence="8" id="KW-0411">Iron-sulfur</keyword>
<dbReference type="InterPro" id="IPR016164">
    <property type="entry name" value="FAD-linked_Oxase-like_C"/>
</dbReference>
<dbReference type="InterPro" id="IPR006094">
    <property type="entry name" value="Oxid_FAD_bind_N"/>
</dbReference>
<evidence type="ECO:0000256" key="2">
    <source>
        <dbReference type="ARBA" id="ARBA00022485"/>
    </source>
</evidence>
<dbReference type="SUPFAM" id="SSF56176">
    <property type="entry name" value="FAD-binding/transporter-associated domain-like"/>
    <property type="match status" value="1"/>
</dbReference>
<dbReference type="PANTHER" id="PTHR11748">
    <property type="entry name" value="D-LACTATE DEHYDROGENASE"/>
    <property type="match status" value="1"/>
</dbReference>
<dbReference type="InterPro" id="IPR017900">
    <property type="entry name" value="4Fe4S_Fe_S_CS"/>
</dbReference>
<dbReference type="RefSeq" id="WP_117316995.1">
    <property type="nucleotide sequence ID" value="NZ_CP031769.1"/>
</dbReference>
<gene>
    <name evidence="15" type="ORF">D0Y50_11095</name>
</gene>
<dbReference type="PANTHER" id="PTHR11748:SF119">
    <property type="entry name" value="D-2-HYDROXYGLUTARATE DEHYDROGENASE"/>
    <property type="match status" value="1"/>
</dbReference>
<dbReference type="SUPFAM" id="SSF46548">
    <property type="entry name" value="alpha-helical ferredoxin"/>
    <property type="match status" value="1"/>
</dbReference>
<dbReference type="GO" id="GO:0046872">
    <property type="term" value="F:metal ion binding"/>
    <property type="evidence" value="ECO:0007669"/>
    <property type="project" value="UniProtKB-KW"/>
</dbReference>
<evidence type="ECO:0000259" key="14">
    <source>
        <dbReference type="PROSITE" id="PS51387"/>
    </source>
</evidence>
<evidence type="ECO:0000313" key="16">
    <source>
        <dbReference type="Proteomes" id="UP000262073"/>
    </source>
</evidence>
<dbReference type="SUPFAM" id="SSF55103">
    <property type="entry name" value="FAD-linked oxidases, C-terminal domain"/>
    <property type="match status" value="1"/>
</dbReference>
<dbReference type="FunFam" id="3.30.70.2740:FF:000003">
    <property type="entry name" value="Oxidoreductase, FAD-binding, putative"/>
    <property type="match status" value="1"/>
</dbReference>
<dbReference type="InterPro" id="IPR017896">
    <property type="entry name" value="4Fe4S_Fe-S-bd"/>
</dbReference>
<feature type="coiled-coil region" evidence="13">
    <location>
        <begin position="357"/>
        <end position="384"/>
    </location>
</feature>
<reference evidence="15 16" key="1">
    <citation type="submission" date="2018-08" db="EMBL/GenBank/DDBJ databases">
        <title>Salinimonas sediminis sp. nov., a piezophilic bacterium isolated from a deep-sea sediment sample from the New Britain Trench.</title>
        <authorList>
            <person name="Cao J."/>
        </authorList>
    </citation>
    <scope>NUCLEOTIDE SEQUENCE [LARGE SCALE GENOMIC DNA]</scope>
    <source>
        <strain evidence="15 16">N102</strain>
    </source>
</reference>
<keyword evidence="4" id="KW-0479">Metal-binding</keyword>
<keyword evidence="5" id="KW-0274">FAD</keyword>
<evidence type="ECO:0000256" key="8">
    <source>
        <dbReference type="ARBA" id="ARBA00023014"/>
    </source>
</evidence>
<sequence length="1020" mass="113035">MKYGVKSLNLPRIALENTLSQAYRTYLDALARSAFNGDIEYTYASRMAMATDNSVYQKIPQAVVYPTSVSDLQCLGELANQHSEVKFSARGGGTGTNGQSLTSGIVVDLSRHLNQILEINIDEGWVKVQTGVVKDALNDALRPFGYFFSPDLSTSNRATLGGMISTDASGQGSLKYGKTSDHVLGLTSVLANGELLQTSPVSVAEARRCAAGSDTLARIMRQVLATCVDKREAILAKFPRMNRFLTGYDLEHAYDADNQLIDISRLITGAEGSLAFVAEAKLSITPIARYTTLVNIKYDSFESALRHAPRMIAAQATSVETVDSKVLNLAKTDIVWHSIADLITDVPDKTLLGLNMVEYNSNDQQEIEQQIARLEKELQADIQQGNNGVIGFQLTHDKADIGKIYAMRKKAVGLLGKADGPKKPIAFAEDTGVPPENLADFIMDFRALLDAHQLQYGMFGHVDAGVLHVRPALDLTDPAQEQLMHQISDEVVALVARYGGLMWGEHGKGYRSEYGPEFFGEMLFAELRKIKGVFDPANKMNPGKICTPLNSTDTLVRVADVKRATYDRQIPVSFKEAYQPALNCNGNGLCFNYDTTSPMCPSFKITGDRRHSPKGRAGLIREWLRLLAEQGVNTGQLSATQFTHSWLAKWRNSRSQQSDFSHEVFEAMDGCLACKSCSSQCPIKVDVPDFRARFLSVYYQRYSRPLKDYLVANIEQMAPQMAKMPKFINFFQRQTWFNRAMQKAAGYVDMPLLSAPPLKQRLDEQVQQFDLSRLSALTSQEKQKHVLIVQDPFTSYYEAELVADFVALAHKLGVTPVLLPFKPNGKPEHVKGFLTKFAKTAANTAQFLNQLNSLNIPMVGVDASLVLCYRDEYVKALGEARGEFTVNTVEEWLSQLPSEWFLPAEHTSDGKPLALFAHCTEKTALPNSEKSWQAIFGRVNQPVDIIAVGCCGMAGTYGHEAKQKANSIGIYKLSWEQAVGRYAPDQIMATGYSCRSQVARIDNFKPGHPLQHLLTRLQSR</sequence>
<dbReference type="AlphaFoldDB" id="A0A346NMU7"/>
<name>A0A346NMU7_9ALTE</name>
<dbReference type="OrthoDB" id="9811557at2"/>
<evidence type="ECO:0000256" key="1">
    <source>
        <dbReference type="ARBA" id="ARBA00001974"/>
    </source>
</evidence>
<dbReference type="GO" id="GO:0051990">
    <property type="term" value="F:(R)-2-hydroxyglutarate dehydrogenase activity"/>
    <property type="evidence" value="ECO:0007669"/>
    <property type="project" value="UniProtKB-EC"/>
</dbReference>
<dbReference type="Proteomes" id="UP000262073">
    <property type="component" value="Chromosome"/>
</dbReference>
<dbReference type="Gene3D" id="3.30.70.2740">
    <property type="match status" value="1"/>
</dbReference>
<comment type="similarity">
    <text evidence="11">In the N-terminal section; belongs to the FAD-binding oxidoreductase/transferase type 4 family.</text>
</comment>
<dbReference type="InterPro" id="IPR016166">
    <property type="entry name" value="FAD-bd_PCMH"/>
</dbReference>
<dbReference type="InterPro" id="IPR016169">
    <property type="entry name" value="FAD-bd_PCMH_sub2"/>
</dbReference>
<proteinExistence type="inferred from homology"/>
<dbReference type="GO" id="GO:0051539">
    <property type="term" value="F:4 iron, 4 sulfur cluster binding"/>
    <property type="evidence" value="ECO:0007669"/>
    <property type="project" value="UniProtKB-KW"/>
</dbReference>
<dbReference type="GO" id="GO:0008720">
    <property type="term" value="F:D-lactate dehydrogenase (NAD+) activity"/>
    <property type="evidence" value="ECO:0007669"/>
    <property type="project" value="TreeGrafter"/>
</dbReference>
<keyword evidence="16" id="KW-1185">Reference proteome</keyword>
<comment type="catalytic activity">
    <reaction evidence="10">
        <text>(R)-2-hydroxyglutarate + A = 2-oxoglutarate + AH2</text>
        <dbReference type="Rhea" id="RHEA:38295"/>
        <dbReference type="ChEBI" id="CHEBI:13193"/>
        <dbReference type="ChEBI" id="CHEBI:15801"/>
        <dbReference type="ChEBI" id="CHEBI:16810"/>
        <dbReference type="ChEBI" id="CHEBI:17499"/>
        <dbReference type="EC" id="1.1.99.39"/>
    </reaction>
    <physiologicalReaction direction="left-to-right" evidence="10">
        <dbReference type="Rhea" id="RHEA:38296"/>
    </physiologicalReaction>
</comment>
<keyword evidence="2" id="KW-0004">4Fe-4S</keyword>
<dbReference type="GO" id="GO:0071949">
    <property type="term" value="F:FAD binding"/>
    <property type="evidence" value="ECO:0007669"/>
    <property type="project" value="InterPro"/>
</dbReference>
<keyword evidence="7" id="KW-0408">Iron</keyword>
<dbReference type="InterPro" id="IPR004113">
    <property type="entry name" value="FAD-bd_oxidored_4_C"/>
</dbReference>
<dbReference type="PROSITE" id="PS00198">
    <property type="entry name" value="4FE4S_FER_1"/>
    <property type="match status" value="1"/>
</dbReference>
<evidence type="ECO:0000256" key="5">
    <source>
        <dbReference type="ARBA" id="ARBA00022827"/>
    </source>
</evidence>
<dbReference type="EMBL" id="CP031769">
    <property type="protein sequence ID" value="AXR06854.1"/>
    <property type="molecule type" value="Genomic_DNA"/>
</dbReference>
<protein>
    <recommendedName>
        <fullName evidence="12">D-2-hydroxyglutarate dehydrogenase</fullName>
        <ecNumber evidence="9">1.1.99.39</ecNumber>
    </recommendedName>
</protein>
<dbReference type="InterPro" id="IPR036318">
    <property type="entry name" value="FAD-bd_PCMH-like_sf"/>
</dbReference>
<accession>A0A346NMU7</accession>
<keyword evidence="6" id="KW-0560">Oxidoreductase</keyword>
<dbReference type="KEGG" id="salm:D0Y50_11095"/>
<evidence type="ECO:0000256" key="7">
    <source>
        <dbReference type="ARBA" id="ARBA00023004"/>
    </source>
</evidence>
<evidence type="ECO:0000256" key="6">
    <source>
        <dbReference type="ARBA" id="ARBA00023002"/>
    </source>
</evidence>
<evidence type="ECO:0000256" key="13">
    <source>
        <dbReference type="SAM" id="Coils"/>
    </source>
</evidence>
<evidence type="ECO:0000256" key="9">
    <source>
        <dbReference type="ARBA" id="ARBA00039003"/>
    </source>
</evidence>
<evidence type="ECO:0000256" key="11">
    <source>
        <dbReference type="ARBA" id="ARBA00060924"/>
    </source>
</evidence>
<evidence type="ECO:0000313" key="15">
    <source>
        <dbReference type="EMBL" id="AXR06854.1"/>
    </source>
</evidence>